<evidence type="ECO:0000313" key="2">
    <source>
        <dbReference type="Proteomes" id="UP000284366"/>
    </source>
</evidence>
<sequence length="67" mass="7735">MIRQSLRLKSFYHAIPGNAPDKSFFTYSASCKSKSYAYKSFALTGRNINRTYIPGVLPRLYDKRLQP</sequence>
<reference evidence="1 2" key="1">
    <citation type="submission" date="2018-08" db="EMBL/GenBank/DDBJ databases">
        <title>A genome reference for cultivated species of the human gut microbiota.</title>
        <authorList>
            <person name="Zou Y."/>
            <person name="Xue W."/>
            <person name="Luo G."/>
        </authorList>
    </citation>
    <scope>NUCLEOTIDE SEQUENCE [LARGE SCALE GENOMIC DNA]</scope>
    <source>
        <strain evidence="1 2">AF14-27</strain>
    </source>
</reference>
<organism evidence="1 2">
    <name type="scientific">Bacteroides clarus</name>
    <dbReference type="NCBI Taxonomy" id="626929"/>
    <lineage>
        <taxon>Bacteria</taxon>
        <taxon>Pseudomonadati</taxon>
        <taxon>Bacteroidota</taxon>
        <taxon>Bacteroidia</taxon>
        <taxon>Bacteroidales</taxon>
        <taxon>Bacteroidaceae</taxon>
        <taxon>Bacteroides</taxon>
    </lineage>
</organism>
<accession>A0A412YJF9</accession>
<evidence type="ECO:0000313" key="1">
    <source>
        <dbReference type="EMBL" id="RGV57576.1"/>
    </source>
</evidence>
<protein>
    <submittedName>
        <fullName evidence="1">Uncharacterized protein</fullName>
    </submittedName>
</protein>
<name>A0A412YJF9_9BACE</name>
<dbReference type="EMBL" id="QRZG01000005">
    <property type="protein sequence ID" value="RGV57576.1"/>
    <property type="molecule type" value="Genomic_DNA"/>
</dbReference>
<proteinExistence type="predicted"/>
<dbReference type="AlphaFoldDB" id="A0A412YJF9"/>
<gene>
    <name evidence="1" type="ORF">DWW09_04810</name>
</gene>
<dbReference type="Proteomes" id="UP000284366">
    <property type="component" value="Unassembled WGS sequence"/>
</dbReference>
<comment type="caution">
    <text evidence="1">The sequence shown here is derived from an EMBL/GenBank/DDBJ whole genome shotgun (WGS) entry which is preliminary data.</text>
</comment>